<dbReference type="GO" id="GO:0030694">
    <property type="term" value="C:bacterial-type flagellum basal body, rod"/>
    <property type="evidence" value="ECO:0007669"/>
    <property type="project" value="InterPro"/>
</dbReference>
<feature type="region of interest" description="Disordered" evidence="7">
    <location>
        <begin position="75"/>
        <end position="102"/>
    </location>
</feature>
<dbReference type="EMBL" id="MSDO01000003">
    <property type="protein sequence ID" value="OLO05589.1"/>
    <property type="molecule type" value="Genomic_DNA"/>
</dbReference>
<name>A0A1Q8SVZ0_9GAMM</name>
<dbReference type="RefSeq" id="WP_075568810.1">
    <property type="nucleotide sequence ID" value="NZ_MSDO01000003.1"/>
</dbReference>
<dbReference type="PIRSF" id="PIRSF002889">
    <property type="entry name" value="Rod_FlgB"/>
    <property type="match status" value="1"/>
</dbReference>
<comment type="function">
    <text evidence="5 6">Structural component of flagellum, the bacterial motility apparatus. Part of the rod structure of flagellar basal body.</text>
</comment>
<dbReference type="Proteomes" id="UP000186878">
    <property type="component" value="Unassembled WGS sequence"/>
</dbReference>
<keyword evidence="9" id="KW-0969">Cilium</keyword>
<dbReference type="PANTHER" id="PTHR30435">
    <property type="entry name" value="FLAGELLAR PROTEIN"/>
    <property type="match status" value="1"/>
</dbReference>
<dbReference type="STRING" id="404433.BTW07_03720"/>
<dbReference type="PANTHER" id="PTHR30435:SF12">
    <property type="entry name" value="FLAGELLAR BASAL BODY ROD PROTEIN FLGB"/>
    <property type="match status" value="1"/>
</dbReference>
<reference evidence="9 10" key="1">
    <citation type="submission" date="2016-12" db="EMBL/GenBank/DDBJ databases">
        <title>Draft genome sequences of strains Salinicola socius SMB35, Salinicola sp. MH3R3-1 and Chromohalobacter sp. SMB17 from the Verkhnekamsk potash mining region of Russia.</title>
        <authorList>
            <person name="Mavrodi D.V."/>
            <person name="Olsson B.E."/>
            <person name="Korsakova E.S."/>
            <person name="Pyankova A."/>
            <person name="Mavrodi O.V."/>
            <person name="Plotnikova E.G."/>
        </authorList>
    </citation>
    <scope>NUCLEOTIDE SEQUENCE [LARGE SCALE GENOMIC DNA]</scope>
    <source>
        <strain evidence="9 10">SMB35</strain>
    </source>
</reference>
<evidence type="ECO:0000256" key="3">
    <source>
        <dbReference type="ARBA" id="ARBA00014376"/>
    </source>
</evidence>
<keyword evidence="9" id="KW-0282">Flagellum</keyword>
<dbReference type="InterPro" id="IPR006300">
    <property type="entry name" value="FlgB"/>
</dbReference>
<evidence type="ECO:0000259" key="8">
    <source>
        <dbReference type="Pfam" id="PF00460"/>
    </source>
</evidence>
<keyword evidence="10" id="KW-1185">Reference proteome</keyword>
<evidence type="ECO:0000256" key="5">
    <source>
        <dbReference type="ARBA" id="ARBA00024934"/>
    </source>
</evidence>
<comment type="similarity">
    <text evidence="2 6">Belongs to the flagella basal body rod proteins family.</text>
</comment>
<protein>
    <recommendedName>
        <fullName evidence="3 6">Flagellar basal body rod protein FlgB</fullName>
    </recommendedName>
</protein>
<comment type="subcellular location">
    <subcellularLocation>
        <location evidence="1 6">Bacterial flagellum basal body</location>
    </subcellularLocation>
</comment>
<evidence type="ECO:0000313" key="9">
    <source>
        <dbReference type="EMBL" id="OLO05589.1"/>
    </source>
</evidence>
<dbReference type="AlphaFoldDB" id="A0A1Q8SVZ0"/>
<dbReference type="InterPro" id="IPR001444">
    <property type="entry name" value="Flag_bb_rod_N"/>
</dbReference>
<dbReference type="GO" id="GO:0071973">
    <property type="term" value="P:bacterial-type flagellum-dependent cell motility"/>
    <property type="evidence" value="ECO:0007669"/>
    <property type="project" value="InterPro"/>
</dbReference>
<dbReference type="InterPro" id="IPR019776">
    <property type="entry name" value="Flagellar_basal_body_rod_CS"/>
</dbReference>
<dbReference type="PROSITE" id="PS00588">
    <property type="entry name" value="FLAGELLA_BB_ROD"/>
    <property type="match status" value="1"/>
</dbReference>
<comment type="subunit">
    <text evidence="6">The basal body constitutes a major portion of the flagellar organelle and consists of a number of rings mounted on a central rod.</text>
</comment>
<evidence type="ECO:0000256" key="6">
    <source>
        <dbReference type="PIRNR" id="PIRNR002889"/>
    </source>
</evidence>
<evidence type="ECO:0000256" key="4">
    <source>
        <dbReference type="ARBA" id="ARBA00023143"/>
    </source>
</evidence>
<gene>
    <name evidence="9" type="ORF">BTW07_03720</name>
</gene>
<keyword evidence="4 6" id="KW-0975">Bacterial flagellum</keyword>
<dbReference type="NCBIfam" id="TIGR01396">
    <property type="entry name" value="FlgB"/>
    <property type="match status" value="1"/>
</dbReference>
<evidence type="ECO:0000313" key="10">
    <source>
        <dbReference type="Proteomes" id="UP000186878"/>
    </source>
</evidence>
<evidence type="ECO:0000256" key="1">
    <source>
        <dbReference type="ARBA" id="ARBA00004117"/>
    </source>
</evidence>
<evidence type="ECO:0000256" key="7">
    <source>
        <dbReference type="SAM" id="MobiDB-lite"/>
    </source>
</evidence>
<keyword evidence="9" id="KW-0966">Cell projection</keyword>
<feature type="domain" description="Flagellar basal body rod protein N-terminal" evidence="8">
    <location>
        <begin position="9"/>
        <end position="39"/>
    </location>
</feature>
<proteinExistence type="inferred from homology"/>
<sequence length="139" mass="15498">MFDKLDNALRFQQEAINLRAERQQVLANNIANADTPNFKARDFDFRTELNRVMEQGRSESSGGLSLSLTSARHIPGHAGGGSGVHDLLYRVPDQPSLDGNTVDMDRERSAFADNSLRYQADVTFVSRKIQGLKKAMQSE</sequence>
<accession>A0A1Q8SVZ0</accession>
<dbReference type="Pfam" id="PF00460">
    <property type="entry name" value="Flg_bb_rod"/>
    <property type="match status" value="1"/>
</dbReference>
<organism evidence="9 10">
    <name type="scientific">Salinicola socius</name>
    <dbReference type="NCBI Taxonomy" id="404433"/>
    <lineage>
        <taxon>Bacteria</taxon>
        <taxon>Pseudomonadati</taxon>
        <taxon>Pseudomonadota</taxon>
        <taxon>Gammaproteobacteria</taxon>
        <taxon>Oceanospirillales</taxon>
        <taxon>Halomonadaceae</taxon>
        <taxon>Salinicola</taxon>
    </lineage>
</organism>
<comment type="caution">
    <text evidence="9">The sequence shown here is derived from an EMBL/GenBank/DDBJ whole genome shotgun (WGS) entry which is preliminary data.</text>
</comment>
<dbReference type="OrthoDB" id="9788334at2"/>
<evidence type="ECO:0000256" key="2">
    <source>
        <dbReference type="ARBA" id="ARBA00009677"/>
    </source>
</evidence>